<feature type="compositionally biased region" description="Basic and acidic residues" evidence="1">
    <location>
        <begin position="66"/>
        <end position="75"/>
    </location>
</feature>
<dbReference type="KEGG" id="bbet:F8237_25855"/>
<proteinExistence type="predicted"/>
<evidence type="ECO:0000256" key="1">
    <source>
        <dbReference type="SAM" id="MobiDB-lite"/>
    </source>
</evidence>
<dbReference type="RefSeq" id="WP_151649064.1">
    <property type="nucleotide sequence ID" value="NZ_CP044543.1"/>
</dbReference>
<organism evidence="2 3">
    <name type="scientific">Bradyrhizobium betae</name>
    <dbReference type="NCBI Taxonomy" id="244734"/>
    <lineage>
        <taxon>Bacteria</taxon>
        <taxon>Pseudomonadati</taxon>
        <taxon>Pseudomonadota</taxon>
        <taxon>Alphaproteobacteria</taxon>
        <taxon>Hyphomicrobiales</taxon>
        <taxon>Nitrobacteraceae</taxon>
        <taxon>Bradyrhizobium</taxon>
    </lineage>
</organism>
<feature type="region of interest" description="Disordered" evidence="1">
    <location>
        <begin position="44"/>
        <end position="82"/>
    </location>
</feature>
<sequence>MNEIPNDSDRQNPILDYPGYYMPGFFSWLLGEIPKFCFPDWGPIPQLPRERPVTPPSRNPNLPPAHEVDPPERPPEWLFGPPRIVQASPVSRQTITQAVPSTAIQQSPTPLADFIIDRIRGLQQQSSSQTQSSFDTKSALLPFSPTAPLVPHGIEWVEGDPSP</sequence>
<reference evidence="3" key="1">
    <citation type="submission" date="2019-10" db="EMBL/GenBank/DDBJ databases">
        <title>Complete Genome Sequence of Bradyrhizobium betae type strain PL7HG1T.</title>
        <authorList>
            <person name="Bromfield E.S.P."/>
            <person name="Cloutier S."/>
        </authorList>
    </citation>
    <scope>NUCLEOTIDE SEQUENCE [LARGE SCALE GENOMIC DNA]</scope>
    <source>
        <strain evidence="3">PL7HG1</strain>
    </source>
</reference>
<evidence type="ECO:0000313" key="2">
    <source>
        <dbReference type="EMBL" id="QFI75517.1"/>
    </source>
</evidence>
<dbReference type="EMBL" id="CP044543">
    <property type="protein sequence ID" value="QFI75517.1"/>
    <property type="molecule type" value="Genomic_DNA"/>
</dbReference>
<accession>A0A5P6PAX1</accession>
<dbReference type="Proteomes" id="UP000325641">
    <property type="component" value="Chromosome"/>
</dbReference>
<feature type="compositionally biased region" description="Pro residues" evidence="1">
    <location>
        <begin position="53"/>
        <end position="63"/>
    </location>
</feature>
<protein>
    <submittedName>
        <fullName evidence="2">Uncharacterized protein</fullName>
    </submittedName>
</protein>
<evidence type="ECO:0000313" key="3">
    <source>
        <dbReference type="Proteomes" id="UP000325641"/>
    </source>
</evidence>
<dbReference type="AlphaFoldDB" id="A0A5P6PAX1"/>
<gene>
    <name evidence="2" type="ORF">F8237_25855</name>
</gene>
<name>A0A5P6PAX1_9BRAD</name>